<dbReference type="SMART" id="SM00407">
    <property type="entry name" value="IGc1"/>
    <property type="match status" value="1"/>
</dbReference>
<keyword evidence="4" id="KW-0391">Immunity</keyword>
<dbReference type="OrthoDB" id="8925804at2759"/>
<dbReference type="InterPro" id="IPR014745">
    <property type="entry name" value="MHC_II_a/b_N"/>
</dbReference>
<dbReference type="GO" id="GO:0002504">
    <property type="term" value="P:antigen processing and presentation of peptide or polysaccharide antigen via MHC class II"/>
    <property type="evidence" value="ECO:0007669"/>
    <property type="project" value="UniProtKB-KW"/>
</dbReference>
<dbReference type="EMBL" id="KV959749">
    <property type="protein sequence ID" value="PIO23326.1"/>
    <property type="molecule type" value="Genomic_DNA"/>
</dbReference>
<evidence type="ECO:0000256" key="4">
    <source>
        <dbReference type="ARBA" id="ARBA00023130"/>
    </source>
</evidence>
<dbReference type="InterPro" id="IPR007110">
    <property type="entry name" value="Ig-like_dom"/>
</dbReference>
<feature type="compositionally biased region" description="Polar residues" evidence="7">
    <location>
        <begin position="84"/>
        <end position="93"/>
    </location>
</feature>
<keyword evidence="10" id="KW-1185">Reference proteome</keyword>
<name>A0A2G9R628_AQUCT</name>
<dbReference type="PANTHER" id="PTHR19944:SF86">
    <property type="entry name" value="HLA CLASS II HISTOCOMPATIBILITY ANTIGEN, DR ALPHA CHAIN"/>
    <property type="match status" value="1"/>
</dbReference>
<keyword evidence="2" id="KW-0812">Transmembrane</keyword>
<feature type="compositionally biased region" description="Polar residues" evidence="7">
    <location>
        <begin position="155"/>
        <end position="165"/>
    </location>
</feature>
<evidence type="ECO:0000256" key="5">
    <source>
        <dbReference type="ARBA" id="ARBA00023136"/>
    </source>
</evidence>
<keyword evidence="5" id="KW-0472">Membrane</keyword>
<dbReference type="PANTHER" id="PTHR19944">
    <property type="entry name" value="MHC CLASS II-RELATED"/>
    <property type="match status" value="1"/>
</dbReference>
<dbReference type="Gene3D" id="2.60.40.10">
    <property type="entry name" value="Immunoglobulins"/>
    <property type="match status" value="1"/>
</dbReference>
<evidence type="ECO:0000256" key="2">
    <source>
        <dbReference type="ARBA" id="ARBA00022692"/>
    </source>
</evidence>
<organism evidence="9 10">
    <name type="scientific">Aquarana catesbeiana</name>
    <name type="common">American bullfrog</name>
    <name type="synonym">Rana catesbeiana</name>
    <dbReference type="NCBI Taxonomy" id="8400"/>
    <lineage>
        <taxon>Eukaryota</taxon>
        <taxon>Metazoa</taxon>
        <taxon>Chordata</taxon>
        <taxon>Craniata</taxon>
        <taxon>Vertebrata</taxon>
        <taxon>Euteleostomi</taxon>
        <taxon>Amphibia</taxon>
        <taxon>Batrachia</taxon>
        <taxon>Anura</taxon>
        <taxon>Neobatrachia</taxon>
        <taxon>Ranoidea</taxon>
        <taxon>Ranidae</taxon>
        <taxon>Aquarana</taxon>
    </lineage>
</organism>
<evidence type="ECO:0000256" key="6">
    <source>
        <dbReference type="ARBA" id="ARBA00023182"/>
    </source>
</evidence>
<dbReference type="PROSITE" id="PS00290">
    <property type="entry name" value="IG_MHC"/>
    <property type="match status" value="1"/>
</dbReference>
<feature type="compositionally biased region" description="Low complexity" evidence="7">
    <location>
        <begin position="119"/>
        <end position="132"/>
    </location>
</feature>
<keyword evidence="4" id="KW-1064">Adaptive immunity</keyword>
<dbReference type="InterPro" id="IPR036179">
    <property type="entry name" value="Ig-like_dom_sf"/>
</dbReference>
<keyword evidence="3" id="KW-1133">Transmembrane helix</keyword>
<dbReference type="Gene3D" id="3.10.320.10">
    <property type="entry name" value="Class II Histocompatibility Antigen, M Beta Chain, Chain B, domain 1"/>
    <property type="match status" value="1"/>
</dbReference>
<dbReference type="GO" id="GO:0002250">
    <property type="term" value="P:adaptive immune response"/>
    <property type="evidence" value="ECO:0007669"/>
    <property type="project" value="UniProtKB-KW"/>
</dbReference>
<feature type="compositionally biased region" description="Polar residues" evidence="7">
    <location>
        <begin position="101"/>
        <end position="111"/>
    </location>
</feature>
<dbReference type="Proteomes" id="UP000228934">
    <property type="component" value="Unassembled WGS sequence"/>
</dbReference>
<evidence type="ECO:0000256" key="3">
    <source>
        <dbReference type="ARBA" id="ARBA00022989"/>
    </source>
</evidence>
<comment type="subcellular location">
    <subcellularLocation>
        <location evidence="1">Membrane</location>
        <topology evidence="1">Single-pass type I membrane protein</topology>
    </subcellularLocation>
</comment>
<dbReference type="InterPro" id="IPR003006">
    <property type="entry name" value="Ig/MHC_CS"/>
</dbReference>
<evidence type="ECO:0000256" key="7">
    <source>
        <dbReference type="SAM" id="MobiDB-lite"/>
    </source>
</evidence>
<feature type="compositionally biased region" description="Polar residues" evidence="7">
    <location>
        <begin position="173"/>
        <end position="191"/>
    </location>
</feature>
<keyword evidence="6" id="KW-0491">MHC II</keyword>
<protein>
    <recommendedName>
        <fullName evidence="8">Ig-like domain-containing protein</fullName>
    </recommendedName>
</protein>
<dbReference type="PROSITE" id="PS50835">
    <property type="entry name" value="IG_LIKE"/>
    <property type="match status" value="1"/>
</dbReference>
<feature type="compositionally biased region" description="Polar residues" evidence="7">
    <location>
        <begin position="137"/>
        <end position="147"/>
    </location>
</feature>
<accession>A0A2G9R628</accession>
<evidence type="ECO:0000259" key="8">
    <source>
        <dbReference type="PROSITE" id="PS50835"/>
    </source>
</evidence>
<feature type="region of interest" description="Disordered" evidence="7">
    <location>
        <begin position="84"/>
        <end position="191"/>
    </location>
</feature>
<dbReference type="InterPro" id="IPR013783">
    <property type="entry name" value="Ig-like_fold"/>
</dbReference>
<evidence type="ECO:0000313" key="9">
    <source>
        <dbReference type="EMBL" id="PIO23326.1"/>
    </source>
</evidence>
<evidence type="ECO:0000256" key="1">
    <source>
        <dbReference type="ARBA" id="ARBA00004479"/>
    </source>
</evidence>
<dbReference type="AlphaFoldDB" id="A0A2G9R628"/>
<dbReference type="InterPro" id="IPR050160">
    <property type="entry name" value="MHC/Immunoglobulin"/>
</dbReference>
<evidence type="ECO:0000313" key="10">
    <source>
        <dbReference type="Proteomes" id="UP000228934"/>
    </source>
</evidence>
<sequence length="323" mass="35860">MTYDVQNALQNMKVGSHNLDIIMVRSNHTPAISEHRYFTNTLFIQDVFGTPNLQSMMGFLCRLCSHQNLYLNIITPVTNHLHTSTVSPVQPATSVPDHLHTSTVSPVQPATSVPDHLHTSTVSPVTPATSVPDHLHTSTVSPVQPATSVPDHLHTSTVSPVQPATSVPDHLHTSTVSPVQPATSVPVSPVQPATSVPDYCHTNTLYNHHASTFLLVQPATFVPWSPVHPATSVPDYCHTIIPRLRIYTEHPVVLGEPNILICSVTNIFPPVMSMTWLKNREKIDREFTENLFLPCQEDHSFFKFLYLAFIPSKNDIYTCEVKH</sequence>
<reference evidence="10" key="1">
    <citation type="journal article" date="2017" name="Nat. Commun.">
        <title>The North American bullfrog draft genome provides insight into hormonal regulation of long noncoding RNA.</title>
        <authorList>
            <person name="Hammond S.A."/>
            <person name="Warren R.L."/>
            <person name="Vandervalk B.P."/>
            <person name="Kucuk E."/>
            <person name="Khan H."/>
            <person name="Gibb E.A."/>
            <person name="Pandoh P."/>
            <person name="Kirk H."/>
            <person name="Zhao Y."/>
            <person name="Jones M."/>
            <person name="Mungall A.J."/>
            <person name="Coope R."/>
            <person name="Pleasance S."/>
            <person name="Moore R.A."/>
            <person name="Holt R.A."/>
            <person name="Round J.M."/>
            <person name="Ohora S."/>
            <person name="Walle B.V."/>
            <person name="Veldhoen N."/>
            <person name="Helbing C.C."/>
            <person name="Birol I."/>
        </authorList>
    </citation>
    <scope>NUCLEOTIDE SEQUENCE [LARGE SCALE GENOMIC DNA]</scope>
</reference>
<gene>
    <name evidence="9" type="ORF">AB205_0149270</name>
</gene>
<dbReference type="Pfam" id="PF07654">
    <property type="entry name" value="C1-set"/>
    <property type="match status" value="1"/>
</dbReference>
<proteinExistence type="predicted"/>
<dbReference type="GO" id="GO:0042613">
    <property type="term" value="C:MHC class II protein complex"/>
    <property type="evidence" value="ECO:0007669"/>
    <property type="project" value="UniProtKB-KW"/>
</dbReference>
<feature type="domain" description="Ig-like" evidence="8">
    <location>
        <begin position="242"/>
        <end position="323"/>
    </location>
</feature>
<dbReference type="SUPFAM" id="SSF48726">
    <property type="entry name" value="Immunoglobulin"/>
    <property type="match status" value="1"/>
</dbReference>
<dbReference type="InterPro" id="IPR003597">
    <property type="entry name" value="Ig_C1-set"/>
</dbReference>